<dbReference type="EMBL" id="NQYH01000004">
    <property type="protein sequence ID" value="RIY41258.1"/>
    <property type="molecule type" value="Genomic_DNA"/>
</dbReference>
<evidence type="ECO:0000256" key="4">
    <source>
        <dbReference type="ARBA" id="ARBA00022989"/>
    </source>
</evidence>
<dbReference type="AlphaFoldDB" id="A0A3A1YVM6"/>
<evidence type="ECO:0000256" key="2">
    <source>
        <dbReference type="ARBA" id="ARBA00022475"/>
    </source>
</evidence>
<dbReference type="GO" id="GO:0015658">
    <property type="term" value="F:branched-chain amino acid transmembrane transporter activity"/>
    <property type="evidence" value="ECO:0007669"/>
    <property type="project" value="InterPro"/>
</dbReference>
<dbReference type="RefSeq" id="WP_119515911.1">
    <property type="nucleotide sequence ID" value="NZ_NQYH01000004.1"/>
</dbReference>
<dbReference type="PANTHER" id="PTHR30482">
    <property type="entry name" value="HIGH-AFFINITY BRANCHED-CHAIN AMINO ACID TRANSPORT SYSTEM PERMEASE"/>
    <property type="match status" value="1"/>
</dbReference>
<evidence type="ECO:0000256" key="6">
    <source>
        <dbReference type="SAM" id="Phobius"/>
    </source>
</evidence>
<dbReference type="OrthoDB" id="9814461at2"/>
<comment type="caution">
    <text evidence="7">The sequence shown here is derived from an EMBL/GenBank/DDBJ whole genome shotgun (WGS) entry which is preliminary data.</text>
</comment>
<dbReference type="Proteomes" id="UP000266206">
    <property type="component" value="Unassembled WGS sequence"/>
</dbReference>
<evidence type="ECO:0000313" key="7">
    <source>
        <dbReference type="EMBL" id="RIY41258.1"/>
    </source>
</evidence>
<dbReference type="InterPro" id="IPR043428">
    <property type="entry name" value="LivM-like"/>
</dbReference>
<keyword evidence="2" id="KW-1003">Cell membrane</keyword>
<dbReference type="CDD" id="cd06581">
    <property type="entry name" value="TM_PBP1_LivM_like"/>
    <property type="match status" value="1"/>
</dbReference>
<dbReference type="PANTHER" id="PTHR30482:SF17">
    <property type="entry name" value="ABC TRANSPORTER ATP-BINDING PROTEIN"/>
    <property type="match status" value="1"/>
</dbReference>
<sequence>MNQNNAMLSPGFLLVVVVLIIVAALPLLIDSSYFLAYSINVLQYAALATAWTLFSGPTRYISLATTAFFGIGAYTVAVLSETLPWFGVLGVAMLIGIVLALIVGLSTLRLSGIHFVIFTFGLAELVRQIVTWYEVNITKSIGRYIFLDITQEDIYWQLLALLTLVLFAGWWIRRSRLGLALRVIGEDEHVARHLGMNTTVAKVSLFVISATFMTLVGAIMAPRWTYIDPAIVFNPTVSFQVLIMSLLGGVGHLLGPLAGVIPLTALFEVLSANFPNHFALFLGVVFLIIVYLVPNGIVGVLQSRFGRRGRERDAGKEQT</sequence>
<feature type="transmembrane region" description="Helical" evidence="6">
    <location>
        <begin position="12"/>
        <end position="29"/>
    </location>
</feature>
<feature type="transmembrane region" description="Helical" evidence="6">
    <location>
        <begin position="35"/>
        <end position="54"/>
    </location>
</feature>
<comment type="subcellular location">
    <subcellularLocation>
        <location evidence="1">Cell membrane</location>
        <topology evidence="1">Multi-pass membrane protein</topology>
    </subcellularLocation>
</comment>
<name>A0A3A1YVM6_9BURK</name>
<reference evidence="7 8" key="1">
    <citation type="submission" date="2017-08" db="EMBL/GenBank/DDBJ databases">
        <title>Pusillimonas indicus sp. nov., a member of the family Alcaligenaceae isolated from surface seawater.</title>
        <authorList>
            <person name="Li J."/>
        </authorList>
    </citation>
    <scope>NUCLEOTIDE SEQUENCE [LARGE SCALE GENOMIC DNA]</scope>
    <source>
        <strain evidence="7 8">L52-1-41</strain>
    </source>
</reference>
<dbReference type="InterPro" id="IPR001851">
    <property type="entry name" value="ABC_transp_permease"/>
</dbReference>
<proteinExistence type="predicted"/>
<protein>
    <submittedName>
        <fullName evidence="7">Branched-chain amino acid ABC transporter permease</fullName>
    </submittedName>
</protein>
<feature type="transmembrane region" description="Helical" evidence="6">
    <location>
        <begin position="85"/>
        <end position="108"/>
    </location>
</feature>
<keyword evidence="3 6" id="KW-0812">Transmembrane</keyword>
<feature type="transmembrane region" description="Helical" evidence="6">
    <location>
        <begin position="278"/>
        <end position="301"/>
    </location>
</feature>
<evidence type="ECO:0000256" key="5">
    <source>
        <dbReference type="ARBA" id="ARBA00023136"/>
    </source>
</evidence>
<feature type="transmembrane region" description="Helical" evidence="6">
    <location>
        <begin position="115"/>
        <end position="134"/>
    </location>
</feature>
<accession>A0A3A1YVM6</accession>
<feature type="transmembrane region" description="Helical" evidence="6">
    <location>
        <begin position="254"/>
        <end position="272"/>
    </location>
</feature>
<organism evidence="7 8">
    <name type="scientific">Neopusillimonas maritima</name>
    <dbReference type="NCBI Taxonomy" id="2026239"/>
    <lineage>
        <taxon>Bacteria</taxon>
        <taxon>Pseudomonadati</taxon>
        <taxon>Pseudomonadota</taxon>
        <taxon>Betaproteobacteria</taxon>
        <taxon>Burkholderiales</taxon>
        <taxon>Alcaligenaceae</taxon>
        <taxon>Neopusillimonas</taxon>
    </lineage>
</organism>
<feature type="transmembrane region" description="Helical" evidence="6">
    <location>
        <begin position="61"/>
        <end position="79"/>
    </location>
</feature>
<gene>
    <name evidence="7" type="ORF">CJP73_06925</name>
</gene>
<dbReference type="GO" id="GO:0005886">
    <property type="term" value="C:plasma membrane"/>
    <property type="evidence" value="ECO:0007669"/>
    <property type="project" value="UniProtKB-SubCell"/>
</dbReference>
<feature type="transmembrane region" description="Helical" evidence="6">
    <location>
        <begin position="154"/>
        <end position="172"/>
    </location>
</feature>
<evidence type="ECO:0000256" key="1">
    <source>
        <dbReference type="ARBA" id="ARBA00004651"/>
    </source>
</evidence>
<evidence type="ECO:0000313" key="8">
    <source>
        <dbReference type="Proteomes" id="UP000266206"/>
    </source>
</evidence>
<dbReference type="Pfam" id="PF02653">
    <property type="entry name" value="BPD_transp_2"/>
    <property type="match status" value="1"/>
</dbReference>
<keyword evidence="5 6" id="KW-0472">Membrane</keyword>
<keyword evidence="4 6" id="KW-1133">Transmembrane helix</keyword>
<evidence type="ECO:0000256" key="3">
    <source>
        <dbReference type="ARBA" id="ARBA00022692"/>
    </source>
</evidence>
<feature type="transmembrane region" description="Helical" evidence="6">
    <location>
        <begin position="200"/>
        <end position="220"/>
    </location>
</feature>